<keyword evidence="2" id="KW-1185">Reference proteome</keyword>
<reference evidence="1 2" key="1">
    <citation type="journal article" date="2012" name="Genome Biol.">
        <title>Genome and low-iron response of an oceanic diatom adapted to chronic iron limitation.</title>
        <authorList>
            <person name="Lommer M."/>
            <person name="Specht M."/>
            <person name="Roy A.S."/>
            <person name="Kraemer L."/>
            <person name="Andreson R."/>
            <person name="Gutowska M.A."/>
            <person name="Wolf J."/>
            <person name="Bergner S.V."/>
            <person name="Schilhabel M.B."/>
            <person name="Klostermeier U.C."/>
            <person name="Beiko R.G."/>
            <person name="Rosenstiel P."/>
            <person name="Hippler M."/>
            <person name="Laroche J."/>
        </authorList>
    </citation>
    <scope>NUCLEOTIDE SEQUENCE [LARGE SCALE GENOMIC DNA]</scope>
    <source>
        <strain evidence="1 2">CCMP1005</strain>
    </source>
</reference>
<proteinExistence type="predicted"/>
<dbReference type="EMBL" id="AGNL01044192">
    <property type="protein sequence ID" value="EJK50096.1"/>
    <property type="molecule type" value="Genomic_DNA"/>
</dbReference>
<sequence length="111" mass="12266">KPALLRVLTGVSDLKMDVDCPPGFVPEGGGEEENMNVVRKGLGMATERKPKRKKEEIKKDQKKDYMKVLDKMCGYEHGIAAAGGVELDFDKIDDGAADPRIQRLHNGGQER</sequence>
<dbReference type="AlphaFoldDB" id="K0RMH5"/>
<evidence type="ECO:0000313" key="2">
    <source>
        <dbReference type="Proteomes" id="UP000266841"/>
    </source>
</evidence>
<evidence type="ECO:0000313" key="1">
    <source>
        <dbReference type="EMBL" id="EJK50096.1"/>
    </source>
</evidence>
<feature type="non-terminal residue" evidence="1">
    <location>
        <position position="1"/>
    </location>
</feature>
<name>K0RMH5_THAOC</name>
<comment type="caution">
    <text evidence="1">The sequence shown here is derived from an EMBL/GenBank/DDBJ whole genome shotgun (WGS) entry which is preliminary data.</text>
</comment>
<dbReference type="Proteomes" id="UP000266841">
    <property type="component" value="Unassembled WGS sequence"/>
</dbReference>
<organism evidence="1 2">
    <name type="scientific">Thalassiosira oceanica</name>
    <name type="common">Marine diatom</name>
    <dbReference type="NCBI Taxonomy" id="159749"/>
    <lineage>
        <taxon>Eukaryota</taxon>
        <taxon>Sar</taxon>
        <taxon>Stramenopiles</taxon>
        <taxon>Ochrophyta</taxon>
        <taxon>Bacillariophyta</taxon>
        <taxon>Coscinodiscophyceae</taxon>
        <taxon>Thalassiosirophycidae</taxon>
        <taxon>Thalassiosirales</taxon>
        <taxon>Thalassiosiraceae</taxon>
        <taxon>Thalassiosira</taxon>
    </lineage>
</organism>
<accession>K0RMH5</accession>
<gene>
    <name evidence="1" type="ORF">THAOC_30967</name>
</gene>
<protein>
    <submittedName>
        <fullName evidence="1">Uncharacterized protein</fullName>
    </submittedName>
</protein>